<evidence type="ECO:0000256" key="7">
    <source>
        <dbReference type="ARBA" id="ARBA00022918"/>
    </source>
</evidence>
<dbReference type="InterPro" id="IPR000477">
    <property type="entry name" value="RT_dom"/>
</dbReference>
<dbReference type="PANTHER" id="PTHR37984:SF5">
    <property type="entry name" value="PROTEIN NYNRIN-LIKE"/>
    <property type="match status" value="1"/>
</dbReference>
<dbReference type="OrthoDB" id="1933597at2759"/>
<evidence type="ECO:0000256" key="6">
    <source>
        <dbReference type="ARBA" id="ARBA00022908"/>
    </source>
</evidence>
<dbReference type="GO" id="GO:0004190">
    <property type="term" value="F:aspartic-type endopeptidase activity"/>
    <property type="evidence" value="ECO:0007669"/>
    <property type="project" value="UniProtKB-KW"/>
</dbReference>
<keyword evidence="3" id="KW-0064">Aspartyl protease</keyword>
<evidence type="ECO:0000259" key="13">
    <source>
        <dbReference type="Pfam" id="PF00078"/>
    </source>
</evidence>
<organism evidence="17 18">
    <name type="scientific">Cucumis melo var. makuwa</name>
    <name type="common">Oriental melon</name>
    <dbReference type="NCBI Taxonomy" id="1194695"/>
    <lineage>
        <taxon>Eukaryota</taxon>
        <taxon>Viridiplantae</taxon>
        <taxon>Streptophyta</taxon>
        <taxon>Embryophyta</taxon>
        <taxon>Tracheophyta</taxon>
        <taxon>Spermatophyta</taxon>
        <taxon>Magnoliopsida</taxon>
        <taxon>eudicotyledons</taxon>
        <taxon>Gunneridae</taxon>
        <taxon>Pentapetalae</taxon>
        <taxon>rosids</taxon>
        <taxon>fabids</taxon>
        <taxon>Cucurbitales</taxon>
        <taxon>Cucurbitaceae</taxon>
        <taxon>Benincaseae</taxon>
        <taxon>Cucumis</taxon>
    </lineage>
</organism>
<gene>
    <name evidence="17" type="ORF">E6C27_scaffold186G001630</name>
</gene>
<evidence type="ECO:0000256" key="5">
    <source>
        <dbReference type="ARBA" id="ARBA00022842"/>
    </source>
</evidence>
<dbReference type="InterPro" id="IPR043128">
    <property type="entry name" value="Rev_trsase/Diguanyl_cyclase"/>
</dbReference>
<keyword evidence="6" id="KW-0229">DNA integration</keyword>
<feature type="compositionally biased region" description="Polar residues" evidence="12">
    <location>
        <begin position="117"/>
        <end position="132"/>
    </location>
</feature>
<feature type="region of interest" description="Disordered" evidence="12">
    <location>
        <begin position="114"/>
        <end position="138"/>
    </location>
</feature>
<dbReference type="GO" id="GO:0003964">
    <property type="term" value="F:RNA-directed DNA polymerase activity"/>
    <property type="evidence" value="ECO:0007669"/>
    <property type="project" value="UniProtKB-KW"/>
</dbReference>
<name>A0A5A7USA7_CUCMM</name>
<feature type="domain" description="Reverse transcriptase/retrotransposon-derived protein RNase H-like" evidence="14">
    <location>
        <begin position="468"/>
        <end position="562"/>
    </location>
</feature>
<dbReference type="EMBL" id="SSTE01007511">
    <property type="protein sequence ID" value="KAA0056409.1"/>
    <property type="molecule type" value="Genomic_DNA"/>
</dbReference>
<dbReference type="GO" id="GO:0046872">
    <property type="term" value="F:metal ion binding"/>
    <property type="evidence" value="ECO:0007669"/>
    <property type="project" value="UniProtKB-KW"/>
</dbReference>
<accession>A0A5A7USA7</accession>
<keyword evidence="4" id="KW-0378">Hydrolase</keyword>
<evidence type="ECO:0000256" key="12">
    <source>
        <dbReference type="SAM" id="MobiDB-lite"/>
    </source>
</evidence>
<keyword evidence="7" id="KW-0695">RNA-directed DNA polymerase</keyword>
<evidence type="ECO:0000256" key="1">
    <source>
        <dbReference type="ARBA" id="ARBA00022670"/>
    </source>
</evidence>
<comment type="caution">
    <text evidence="17">The sequence shown here is derived from an EMBL/GenBank/DDBJ whole genome shotgun (WGS) entry which is preliminary data.</text>
</comment>
<evidence type="ECO:0000256" key="9">
    <source>
        <dbReference type="ARBA" id="ARBA00023125"/>
    </source>
</evidence>
<evidence type="ECO:0000259" key="16">
    <source>
        <dbReference type="Pfam" id="PF24626"/>
    </source>
</evidence>
<evidence type="ECO:0000256" key="3">
    <source>
        <dbReference type="ARBA" id="ARBA00022750"/>
    </source>
</evidence>
<keyword evidence="8" id="KW-0239">DNA-directed DNA polymerase</keyword>
<evidence type="ECO:0000256" key="2">
    <source>
        <dbReference type="ARBA" id="ARBA00022723"/>
    </source>
</evidence>
<keyword evidence="10" id="KW-0233">DNA recombination</keyword>
<evidence type="ECO:0000256" key="11">
    <source>
        <dbReference type="ARBA" id="ARBA00023268"/>
    </source>
</evidence>
<evidence type="ECO:0000259" key="14">
    <source>
        <dbReference type="Pfam" id="PF17919"/>
    </source>
</evidence>
<keyword evidence="8" id="KW-0808">Transferase</keyword>
<evidence type="ECO:0000256" key="10">
    <source>
        <dbReference type="ARBA" id="ARBA00023172"/>
    </source>
</evidence>
<dbReference type="Pfam" id="PF00078">
    <property type="entry name" value="RVT_1"/>
    <property type="match status" value="1"/>
</dbReference>
<feature type="domain" description="Tf2-1-like SH3-like" evidence="16">
    <location>
        <begin position="742"/>
        <end position="770"/>
    </location>
</feature>
<sequence length="823" mass="94488">MLGMRSELNKLPAIEEKLMALTKNIEHLGVQAEKQQQFMLRFMETTVKERSMMSERITESNMRDSMAMKMYFQIHKLTDFEKMIVATISIDGPVLDWVENREIIRNQANLKGCSGGKYNSNPSANTKSNVVANASDDKSNTTFPMRTIALKGVMARENWKEGRSKRLSNAEFQARREKGLCFRCNEKYSTNHKYKAKEQRELRMFVVKSDKEELEIIEKDEVEKKELNAIEITVRAKRTAIKGKGICEAIELSLNEWRSNRSRPEEFNHDIHKSRQEGEADQGFLIEFRALIGGMTMAEIEHHIHLKKGTDPLVCSPLEEGWKLTFCVDYRALNNVMILDKFPIPVIEELFDKMNGAAMFSKIVKAGYHQICMCANDAEKTAFRMHEGHYEFLVMPFGMTNAPSTFQSLMNTRVEVDSEKIRAIAEWPSPTNVREVRGFLGLTNYYSHHYGTTAAPLTQLLKAGAFKWSEEAEEAFMGLKNAMMTLHVLALPDFSLPFEIETDASGYGIGAVLIQAKRPIAYYSQTLAMRDKAKPIYERVLMAVVLAYQKWIDKLLGYSFEVVYKPELENKAADALSRMPPTIHLYNLSALTIIDLKVIEVLKKTEKVMSELVNQEVEVLYAARDVKRVSRELYWEGMKQDVKKYCEECMVCQRNKSLALSPVGQLLPLEIPKQIWRDISRDFVEGLQKASRFEVILVMVDRLIERKGCSSVSIERTFENCTREDEEICKFEKKRSRVLGGRYGPVTYKPELPSSVAIHPVFHVSQLKKMLGVHVAVQPITPYVTENHEWKAIPDEVYRYQKNKVGGWEVLLSWKGLPRHEAT</sequence>
<dbReference type="InterPro" id="IPR043502">
    <property type="entry name" value="DNA/RNA_pol_sf"/>
</dbReference>
<dbReference type="Pfam" id="PF17919">
    <property type="entry name" value="RT_RNaseH_2"/>
    <property type="match status" value="1"/>
</dbReference>
<keyword evidence="2" id="KW-0479">Metal-binding</keyword>
<dbReference type="GO" id="GO:0006508">
    <property type="term" value="P:proteolysis"/>
    <property type="evidence" value="ECO:0007669"/>
    <property type="project" value="UniProtKB-KW"/>
</dbReference>
<dbReference type="GO" id="GO:0006310">
    <property type="term" value="P:DNA recombination"/>
    <property type="evidence" value="ECO:0007669"/>
    <property type="project" value="UniProtKB-KW"/>
</dbReference>
<dbReference type="CDD" id="cd01647">
    <property type="entry name" value="RT_LTR"/>
    <property type="match status" value="1"/>
</dbReference>
<evidence type="ECO:0000313" key="17">
    <source>
        <dbReference type="EMBL" id="KAA0056409.1"/>
    </source>
</evidence>
<feature type="domain" description="Reverse transcriptase" evidence="13">
    <location>
        <begin position="322"/>
        <end position="412"/>
    </location>
</feature>
<dbReference type="GO" id="GO:0003887">
    <property type="term" value="F:DNA-directed DNA polymerase activity"/>
    <property type="evidence" value="ECO:0007669"/>
    <property type="project" value="UniProtKB-KW"/>
</dbReference>
<dbReference type="SUPFAM" id="SSF56672">
    <property type="entry name" value="DNA/RNA polymerases"/>
    <property type="match status" value="1"/>
</dbReference>
<evidence type="ECO:0000313" key="18">
    <source>
        <dbReference type="Proteomes" id="UP000321393"/>
    </source>
</evidence>
<keyword evidence="11" id="KW-0511">Multifunctional enzyme</keyword>
<dbReference type="AlphaFoldDB" id="A0A5A7USA7"/>
<evidence type="ECO:0000256" key="8">
    <source>
        <dbReference type="ARBA" id="ARBA00022932"/>
    </source>
</evidence>
<feature type="domain" description="Integrase zinc-binding" evidence="15">
    <location>
        <begin position="627"/>
        <end position="657"/>
    </location>
</feature>
<keyword evidence="5" id="KW-0460">Magnesium</keyword>
<dbReference type="FunFam" id="3.30.70.270:FF:000020">
    <property type="entry name" value="Transposon Tf2-6 polyprotein-like Protein"/>
    <property type="match status" value="1"/>
</dbReference>
<dbReference type="GO" id="GO:0015074">
    <property type="term" value="P:DNA integration"/>
    <property type="evidence" value="ECO:0007669"/>
    <property type="project" value="UniProtKB-KW"/>
</dbReference>
<dbReference type="GO" id="GO:0003677">
    <property type="term" value="F:DNA binding"/>
    <property type="evidence" value="ECO:0007669"/>
    <property type="project" value="UniProtKB-KW"/>
</dbReference>
<dbReference type="Gene3D" id="3.10.10.10">
    <property type="entry name" value="HIV Type 1 Reverse Transcriptase, subunit A, domain 1"/>
    <property type="match status" value="1"/>
</dbReference>
<dbReference type="Proteomes" id="UP000321393">
    <property type="component" value="Unassembled WGS sequence"/>
</dbReference>
<protein>
    <submittedName>
        <fullName evidence="17">Ty3-gypsy retrotransposon protein</fullName>
    </submittedName>
</protein>
<dbReference type="InterPro" id="IPR041577">
    <property type="entry name" value="RT_RNaseH_2"/>
</dbReference>
<dbReference type="Gene3D" id="3.30.70.270">
    <property type="match status" value="2"/>
</dbReference>
<evidence type="ECO:0000259" key="15">
    <source>
        <dbReference type="Pfam" id="PF17921"/>
    </source>
</evidence>
<keyword evidence="1" id="KW-0645">Protease</keyword>
<reference evidence="17 18" key="1">
    <citation type="submission" date="2019-08" db="EMBL/GenBank/DDBJ databases">
        <title>Draft genome sequences of two oriental melons (Cucumis melo L. var makuwa).</title>
        <authorList>
            <person name="Kwon S.-Y."/>
        </authorList>
    </citation>
    <scope>NUCLEOTIDE SEQUENCE [LARGE SCALE GENOMIC DNA]</scope>
    <source>
        <strain evidence="18">cv. SW 3</strain>
        <tissue evidence="17">Leaf</tissue>
    </source>
</reference>
<evidence type="ECO:0000256" key="4">
    <source>
        <dbReference type="ARBA" id="ARBA00022801"/>
    </source>
</evidence>
<keyword evidence="8" id="KW-0548">Nucleotidyltransferase</keyword>
<dbReference type="Pfam" id="PF24626">
    <property type="entry name" value="SH3_Tf2-1"/>
    <property type="match status" value="1"/>
</dbReference>
<dbReference type="Gene3D" id="1.10.340.70">
    <property type="match status" value="1"/>
</dbReference>
<dbReference type="InterPro" id="IPR050951">
    <property type="entry name" value="Retrovirus_Pol_polyprotein"/>
</dbReference>
<dbReference type="InterPro" id="IPR041588">
    <property type="entry name" value="Integrase_H2C2"/>
</dbReference>
<dbReference type="Pfam" id="PF17921">
    <property type="entry name" value="Integrase_H2C2"/>
    <property type="match status" value="1"/>
</dbReference>
<dbReference type="PANTHER" id="PTHR37984">
    <property type="entry name" value="PROTEIN CBG26694"/>
    <property type="match status" value="1"/>
</dbReference>
<dbReference type="InterPro" id="IPR056924">
    <property type="entry name" value="SH3_Tf2-1"/>
</dbReference>
<keyword evidence="9" id="KW-0238">DNA-binding</keyword>
<proteinExistence type="predicted"/>